<reference evidence="1" key="1">
    <citation type="submission" date="2016-10" db="EMBL/GenBank/DDBJ databases">
        <authorList>
            <person name="de Groot N.N."/>
        </authorList>
    </citation>
    <scope>NUCLEOTIDE SEQUENCE</scope>
</reference>
<dbReference type="PANTHER" id="PTHR35602">
    <property type="entry name" value="ESTERASE YQIA-RELATED"/>
    <property type="match status" value="1"/>
</dbReference>
<dbReference type="PANTHER" id="PTHR35602:SF3">
    <property type="entry name" value="ESTERASE YQIA"/>
    <property type="match status" value="1"/>
</dbReference>
<dbReference type="EMBL" id="FPHF01000074">
    <property type="protein sequence ID" value="SFV64192.1"/>
    <property type="molecule type" value="Genomic_DNA"/>
</dbReference>
<protein>
    <submittedName>
        <fullName evidence="1">Putative esterase, FIGfam005057</fullName>
    </submittedName>
</protein>
<gene>
    <name evidence="1" type="ORF">MNB_SM-4-995</name>
</gene>
<accession>A0A1W1CEQ8</accession>
<dbReference type="SUPFAM" id="SSF53474">
    <property type="entry name" value="alpha/beta-Hydrolases"/>
    <property type="match status" value="1"/>
</dbReference>
<sequence>MIIYIHGFASSGQGTKARLFREYFKEQSVDFIAPSLSNIPALTLDTLKQLIESYIKRGERVSLMGSSLGGFYSIYLSQKYNLKAVLINPSIFPYDTLSRVASPMTNFYDGSSFEWKKEHYEALREYEVEDVNAENFMLLLQTGDESLDYNHAAQKFTNATLDIEEGGNHSYQGIERQFKAVETFLCHTL</sequence>
<dbReference type="Gene3D" id="3.40.50.1820">
    <property type="entry name" value="alpha/beta hydrolase"/>
    <property type="match status" value="1"/>
</dbReference>
<dbReference type="InterPro" id="IPR029058">
    <property type="entry name" value="AB_hydrolase_fold"/>
</dbReference>
<proteinExistence type="predicted"/>
<dbReference type="InterPro" id="IPR008886">
    <property type="entry name" value="UPF0227/Esterase_YqiA"/>
</dbReference>
<evidence type="ECO:0000313" key="1">
    <source>
        <dbReference type="EMBL" id="SFV64192.1"/>
    </source>
</evidence>
<dbReference type="AlphaFoldDB" id="A0A1W1CEQ8"/>
<name>A0A1W1CEQ8_9ZZZZ</name>
<organism evidence="1">
    <name type="scientific">hydrothermal vent metagenome</name>
    <dbReference type="NCBI Taxonomy" id="652676"/>
    <lineage>
        <taxon>unclassified sequences</taxon>
        <taxon>metagenomes</taxon>
        <taxon>ecological metagenomes</taxon>
    </lineage>
</organism>
<dbReference type="Pfam" id="PF05728">
    <property type="entry name" value="UPF0227"/>
    <property type="match status" value="1"/>
</dbReference>